<dbReference type="InterPro" id="IPR041233">
    <property type="entry name" value="Melibiase_C"/>
</dbReference>
<comment type="catalytic activity">
    <reaction evidence="5">
        <text>Hydrolysis of terminal, non-reducing alpha-D-galactose residues in alpha-D-galactosides, including galactose oligosaccharides, galactomannans and galactolipids.</text>
        <dbReference type="EC" id="3.2.1.22"/>
    </reaction>
</comment>
<accession>A0ABN1EV79</accession>
<dbReference type="RefSeq" id="WP_166935659.1">
    <property type="nucleotide sequence ID" value="NZ_BAAADD010000006.1"/>
</dbReference>
<dbReference type="SUPFAM" id="SSF51011">
    <property type="entry name" value="Glycosyl hydrolase domain"/>
    <property type="match status" value="1"/>
</dbReference>
<evidence type="ECO:0000256" key="6">
    <source>
        <dbReference type="SAM" id="SignalP"/>
    </source>
</evidence>
<evidence type="ECO:0000259" key="7">
    <source>
        <dbReference type="Pfam" id="PF17801"/>
    </source>
</evidence>
<comment type="similarity">
    <text evidence="1 5">Belongs to the glycosyl hydrolase 27 family.</text>
</comment>
<evidence type="ECO:0000256" key="2">
    <source>
        <dbReference type="ARBA" id="ARBA00022729"/>
    </source>
</evidence>
<dbReference type="Pfam" id="PF16499">
    <property type="entry name" value="Melibiase_2"/>
    <property type="match status" value="1"/>
</dbReference>
<dbReference type="Pfam" id="PF17801">
    <property type="entry name" value="Melibiase_C"/>
    <property type="match status" value="1"/>
</dbReference>
<dbReference type="InterPro" id="IPR013780">
    <property type="entry name" value="Glyco_hydro_b"/>
</dbReference>
<organism evidence="8 9">
    <name type="scientific">Rhizomicrobium electricum</name>
    <dbReference type="NCBI Taxonomy" id="480070"/>
    <lineage>
        <taxon>Bacteria</taxon>
        <taxon>Pseudomonadati</taxon>
        <taxon>Pseudomonadota</taxon>
        <taxon>Alphaproteobacteria</taxon>
        <taxon>Micropepsales</taxon>
        <taxon>Micropepsaceae</taxon>
        <taxon>Rhizomicrobium</taxon>
    </lineage>
</organism>
<dbReference type="Proteomes" id="UP001499951">
    <property type="component" value="Unassembled WGS sequence"/>
</dbReference>
<feature type="signal peptide" evidence="6">
    <location>
        <begin position="1"/>
        <end position="18"/>
    </location>
</feature>
<keyword evidence="9" id="KW-1185">Reference proteome</keyword>
<dbReference type="Gene3D" id="3.20.20.70">
    <property type="entry name" value="Aldolase class I"/>
    <property type="match status" value="1"/>
</dbReference>
<dbReference type="InterPro" id="IPR002241">
    <property type="entry name" value="Glyco_hydro_27"/>
</dbReference>
<feature type="domain" description="Alpha galactosidase C-terminal" evidence="7">
    <location>
        <begin position="389"/>
        <end position="445"/>
    </location>
</feature>
<keyword evidence="2 6" id="KW-0732">Signal</keyword>
<name>A0ABN1EV79_9PROT</name>
<keyword evidence="5" id="KW-1015">Disulfide bond</keyword>
<comment type="caution">
    <text evidence="8">The sequence shown here is derived from an EMBL/GenBank/DDBJ whole genome shotgun (WGS) entry which is preliminary data.</text>
</comment>
<keyword evidence="4 5" id="KW-0326">Glycosidase</keyword>
<evidence type="ECO:0000313" key="8">
    <source>
        <dbReference type="EMBL" id="GAA0575018.1"/>
    </source>
</evidence>
<dbReference type="InterPro" id="IPR017853">
    <property type="entry name" value="GH"/>
</dbReference>
<protein>
    <recommendedName>
        <fullName evidence="5">Alpha-galactosidase</fullName>
        <ecNumber evidence="5">3.2.1.22</ecNumber>
    </recommendedName>
    <alternativeName>
        <fullName evidence="5">Melibiase</fullName>
    </alternativeName>
</protein>
<keyword evidence="3 5" id="KW-0378">Hydrolase</keyword>
<dbReference type="GO" id="GO:0016787">
    <property type="term" value="F:hydrolase activity"/>
    <property type="evidence" value="ECO:0007669"/>
    <property type="project" value="UniProtKB-KW"/>
</dbReference>
<dbReference type="SUPFAM" id="SSF51445">
    <property type="entry name" value="(Trans)glycosidases"/>
    <property type="match status" value="1"/>
</dbReference>
<dbReference type="PRINTS" id="PR00740">
    <property type="entry name" value="GLHYDRLASE27"/>
</dbReference>
<evidence type="ECO:0000256" key="4">
    <source>
        <dbReference type="ARBA" id="ARBA00023295"/>
    </source>
</evidence>
<feature type="chain" id="PRO_5047321703" description="Alpha-galactosidase" evidence="6">
    <location>
        <begin position="19"/>
        <end position="446"/>
    </location>
</feature>
<sequence>MLRHSLLAAVALTTVAFAGDAKLAPTPPMGWNSWDAYGFTLTETEYKANAEVLAQIKDAGWTYAIVDMGWYMAKPLGEKTADQDHQLDANGRVIPAVNLFPSAANGAGFKPLADWAHAKGLKFGIHIMRGIPKEAVAKNMPIDGSSYRTSEAADVGDTCSWNDGYYGVKDNAAGQAYYDSAMKLYASWNVDYIKIDCIADHPYKGAEIRQVHDAIKKSGRDIVLSLSPGPTNIIHAGEVGQYAELWRIADDQWDGWDFKPADWPNGILTGFRKLAEWHAYAKPGSWPDADMLPFGSLTPHPGWGEPRPSRLTPDETRTWFTLWAVARSPLMLGANLTKMDASLKALVTSKDVIAVNQTAWESYPVEGLKQTDARIWVALTGSREKPVANVAAFNLSDKPMTVTATWKDLGVKGRALRDLFTGKKKPAPDGIKAALPAHGSVIWRVE</sequence>
<evidence type="ECO:0000256" key="3">
    <source>
        <dbReference type="ARBA" id="ARBA00022801"/>
    </source>
</evidence>
<evidence type="ECO:0000313" key="9">
    <source>
        <dbReference type="Proteomes" id="UP001499951"/>
    </source>
</evidence>
<dbReference type="EMBL" id="BAAADD010000006">
    <property type="protein sequence ID" value="GAA0575018.1"/>
    <property type="molecule type" value="Genomic_DNA"/>
</dbReference>
<evidence type="ECO:0000256" key="5">
    <source>
        <dbReference type="RuleBase" id="RU361168"/>
    </source>
</evidence>
<dbReference type="PANTHER" id="PTHR11452:SF42">
    <property type="entry name" value="ALPHA-GALACTOSIDASE"/>
    <property type="match status" value="1"/>
</dbReference>
<reference evidence="8 9" key="1">
    <citation type="journal article" date="2019" name="Int. J. Syst. Evol. Microbiol.">
        <title>The Global Catalogue of Microorganisms (GCM) 10K type strain sequencing project: providing services to taxonomists for standard genome sequencing and annotation.</title>
        <authorList>
            <consortium name="The Broad Institute Genomics Platform"/>
            <consortium name="The Broad Institute Genome Sequencing Center for Infectious Disease"/>
            <person name="Wu L."/>
            <person name="Ma J."/>
        </authorList>
    </citation>
    <scope>NUCLEOTIDE SEQUENCE [LARGE SCALE GENOMIC DNA]</scope>
    <source>
        <strain evidence="8 9">JCM 15089</strain>
    </source>
</reference>
<proteinExistence type="inferred from homology"/>
<dbReference type="EC" id="3.2.1.22" evidence="5"/>
<gene>
    <name evidence="8" type="ORF">GCM10008942_24730</name>
</gene>
<dbReference type="InterPro" id="IPR013785">
    <property type="entry name" value="Aldolase_TIM"/>
</dbReference>
<dbReference type="PANTHER" id="PTHR11452">
    <property type="entry name" value="ALPHA-GALACTOSIDASE/ALPHA-N-ACETYLGALACTOSAMINIDASE"/>
    <property type="match status" value="1"/>
</dbReference>
<dbReference type="CDD" id="cd14792">
    <property type="entry name" value="GH27"/>
    <property type="match status" value="1"/>
</dbReference>
<dbReference type="Gene3D" id="2.60.40.1180">
    <property type="entry name" value="Golgi alpha-mannosidase II"/>
    <property type="match status" value="1"/>
</dbReference>
<evidence type="ECO:0000256" key="1">
    <source>
        <dbReference type="ARBA" id="ARBA00009743"/>
    </source>
</evidence>